<name>A0A9P6H7R1_9AGAM</name>
<dbReference type="EMBL" id="WIUZ02000015">
    <property type="protein sequence ID" value="KAF9781017.1"/>
    <property type="molecule type" value="Genomic_DNA"/>
</dbReference>
<feature type="compositionally biased region" description="Low complexity" evidence="1">
    <location>
        <begin position="353"/>
        <end position="365"/>
    </location>
</feature>
<evidence type="ECO:0000256" key="1">
    <source>
        <dbReference type="SAM" id="MobiDB-lite"/>
    </source>
</evidence>
<evidence type="ECO:0000313" key="3">
    <source>
        <dbReference type="Proteomes" id="UP000736335"/>
    </source>
</evidence>
<evidence type="ECO:0000313" key="2">
    <source>
        <dbReference type="EMBL" id="KAF9781017.1"/>
    </source>
</evidence>
<dbReference type="AlphaFoldDB" id="A0A9P6H7R1"/>
<comment type="caution">
    <text evidence="2">The sequence shown here is derived from an EMBL/GenBank/DDBJ whole genome shotgun (WGS) entry which is preliminary data.</text>
</comment>
<reference evidence="2" key="2">
    <citation type="submission" date="2020-11" db="EMBL/GenBank/DDBJ databases">
        <authorList>
            <consortium name="DOE Joint Genome Institute"/>
            <person name="Kuo A."/>
            <person name="Miyauchi S."/>
            <person name="Kiss E."/>
            <person name="Drula E."/>
            <person name="Kohler A."/>
            <person name="Sanchez-Garcia M."/>
            <person name="Andreopoulos B."/>
            <person name="Barry K.W."/>
            <person name="Bonito G."/>
            <person name="Buee M."/>
            <person name="Carver A."/>
            <person name="Chen C."/>
            <person name="Cichocki N."/>
            <person name="Clum A."/>
            <person name="Culley D."/>
            <person name="Crous P.W."/>
            <person name="Fauchery L."/>
            <person name="Girlanda M."/>
            <person name="Hayes R."/>
            <person name="Keri Z."/>
            <person name="Labutti K."/>
            <person name="Lipzen A."/>
            <person name="Lombard V."/>
            <person name="Magnuson J."/>
            <person name="Maillard F."/>
            <person name="Morin E."/>
            <person name="Murat C."/>
            <person name="Nolan M."/>
            <person name="Ohm R."/>
            <person name="Pangilinan J."/>
            <person name="Pereira M."/>
            <person name="Perotto S."/>
            <person name="Peter M."/>
            <person name="Riley R."/>
            <person name="Sitrit Y."/>
            <person name="Stielow B."/>
            <person name="Szollosi G."/>
            <person name="Zifcakova L."/>
            <person name="Stursova M."/>
            <person name="Spatafora J.W."/>
            <person name="Tedersoo L."/>
            <person name="Vaario L.-M."/>
            <person name="Yamada A."/>
            <person name="Yan M."/>
            <person name="Wang P."/>
            <person name="Xu J."/>
            <person name="Bruns T."/>
            <person name="Baldrian P."/>
            <person name="Vilgalys R."/>
            <person name="Henrissat B."/>
            <person name="Grigoriev I.V."/>
            <person name="Hibbett D."/>
            <person name="Nagy L.G."/>
            <person name="Martin F.M."/>
        </authorList>
    </citation>
    <scope>NUCLEOTIDE SEQUENCE</scope>
    <source>
        <strain evidence="2">UH-Tt-Lm1</strain>
    </source>
</reference>
<feature type="compositionally biased region" description="Basic and acidic residues" evidence="1">
    <location>
        <begin position="422"/>
        <end position="445"/>
    </location>
</feature>
<dbReference type="Proteomes" id="UP000736335">
    <property type="component" value="Unassembled WGS sequence"/>
</dbReference>
<proteinExistence type="predicted"/>
<protein>
    <submittedName>
        <fullName evidence="2">Uncharacterized protein</fullName>
    </submittedName>
</protein>
<sequence length="583" mass="64960">MRSPISAVEFSAKKSSRDDSVFREYKASLRLATTLVTFEWDAENSKDGDGTASRSIAAPKFPGDAQLGQTVVFLSAAWIPRKAQFLVPTWRDSPSYNAMCLVCPESECSYFVMLVKLMETYKDQVLSVKDTIPLKVTRRRRTYDITAEAGRERQRDLRKKVLRKIENGAGHGVGTSSESRPSALQTTNCLRAGFNDLQPPLQTRGLQEQFYKEFPNCLQRYLRRDGHVCVIEPGKTPRASDSRTVRVGGQLKRPVEPRKGYRECPSIANWDRRVYQGEWENDCRGHWGTQFEVHADREKSLPTMEGGAERGRVAGEHGDAVKRGVDDETEEIERDFTEGKGTCTKDDPESGVSLSNQNAASANSAEDNEHLLLTVAYIKRKDERKGLGDCQTRQEGKCIEETSAERAKDSGRVCSRGTRQMKEINKMGREMHKEGSPVADRKHDNGGASDTGKGLPNRAREERLWVSGCASINQSTQSSEKGPERQRSCQAEQEGRGRDVDKETERKGSCQAEQGGSARREAYWASTDGRAVSTKRTWGWEGRYGKGQGGKGKGSRQVEQGGSARREAHWASTDGRAASTKRT</sequence>
<keyword evidence="3" id="KW-1185">Reference proteome</keyword>
<organism evidence="2 3">
    <name type="scientific">Thelephora terrestris</name>
    <dbReference type="NCBI Taxonomy" id="56493"/>
    <lineage>
        <taxon>Eukaryota</taxon>
        <taxon>Fungi</taxon>
        <taxon>Dikarya</taxon>
        <taxon>Basidiomycota</taxon>
        <taxon>Agaricomycotina</taxon>
        <taxon>Agaricomycetes</taxon>
        <taxon>Thelephorales</taxon>
        <taxon>Thelephoraceae</taxon>
        <taxon>Thelephora</taxon>
    </lineage>
</organism>
<feature type="compositionally biased region" description="Basic and acidic residues" evidence="1">
    <location>
        <begin position="481"/>
        <end position="508"/>
    </location>
</feature>
<feature type="region of interest" description="Disordered" evidence="1">
    <location>
        <begin position="327"/>
        <end position="365"/>
    </location>
</feature>
<feature type="region of interest" description="Disordered" evidence="1">
    <location>
        <begin position="422"/>
        <end position="583"/>
    </location>
</feature>
<feature type="compositionally biased region" description="Polar residues" evidence="1">
    <location>
        <begin position="470"/>
        <end position="480"/>
    </location>
</feature>
<gene>
    <name evidence="2" type="ORF">BJ322DRAFT_1023688</name>
</gene>
<dbReference type="OrthoDB" id="2757264at2759"/>
<reference evidence="2" key="1">
    <citation type="journal article" date="2020" name="Nat. Commun.">
        <title>Large-scale genome sequencing of mycorrhizal fungi provides insights into the early evolution of symbiotic traits.</title>
        <authorList>
            <person name="Miyauchi S."/>
            <person name="Kiss E."/>
            <person name="Kuo A."/>
            <person name="Drula E."/>
            <person name="Kohler A."/>
            <person name="Sanchez-Garcia M."/>
            <person name="Morin E."/>
            <person name="Andreopoulos B."/>
            <person name="Barry K.W."/>
            <person name="Bonito G."/>
            <person name="Buee M."/>
            <person name="Carver A."/>
            <person name="Chen C."/>
            <person name="Cichocki N."/>
            <person name="Clum A."/>
            <person name="Culley D."/>
            <person name="Crous P.W."/>
            <person name="Fauchery L."/>
            <person name="Girlanda M."/>
            <person name="Hayes R.D."/>
            <person name="Keri Z."/>
            <person name="LaButti K."/>
            <person name="Lipzen A."/>
            <person name="Lombard V."/>
            <person name="Magnuson J."/>
            <person name="Maillard F."/>
            <person name="Murat C."/>
            <person name="Nolan M."/>
            <person name="Ohm R.A."/>
            <person name="Pangilinan J."/>
            <person name="Pereira M.F."/>
            <person name="Perotto S."/>
            <person name="Peter M."/>
            <person name="Pfister S."/>
            <person name="Riley R."/>
            <person name="Sitrit Y."/>
            <person name="Stielow J.B."/>
            <person name="Szollosi G."/>
            <person name="Zifcakova L."/>
            <person name="Stursova M."/>
            <person name="Spatafora J.W."/>
            <person name="Tedersoo L."/>
            <person name="Vaario L.M."/>
            <person name="Yamada A."/>
            <person name="Yan M."/>
            <person name="Wang P."/>
            <person name="Xu J."/>
            <person name="Bruns T."/>
            <person name="Baldrian P."/>
            <person name="Vilgalys R."/>
            <person name="Dunand C."/>
            <person name="Henrissat B."/>
            <person name="Grigoriev I.V."/>
            <person name="Hibbett D."/>
            <person name="Nagy L.G."/>
            <person name="Martin F.M."/>
        </authorList>
    </citation>
    <scope>NUCLEOTIDE SEQUENCE</scope>
    <source>
        <strain evidence="2">UH-Tt-Lm1</strain>
    </source>
</reference>
<feature type="compositionally biased region" description="Basic and acidic residues" evidence="1">
    <location>
        <begin position="334"/>
        <end position="348"/>
    </location>
</feature>
<accession>A0A9P6H7R1</accession>